<reference evidence="11" key="4">
    <citation type="submission" date="2021-10" db="EMBL/GenBank/DDBJ databases">
        <title>Complete genome sequences of five Ralstonia solancearum strains isolated from sunflower.</title>
        <authorList>
            <person name="She X."/>
            <person name="He Z."/>
        </authorList>
    </citation>
    <scope>NUCLEOTIDE SEQUENCE</scope>
    <source>
        <strain evidence="11">RS638</strain>
    </source>
</reference>
<evidence type="ECO:0000313" key="6">
    <source>
        <dbReference type="EMBL" id="CUV36670.1"/>
    </source>
</evidence>
<dbReference type="PROSITE" id="PS51257">
    <property type="entry name" value="PROKAR_LIPOPROTEIN"/>
    <property type="match status" value="1"/>
</dbReference>
<dbReference type="PATRIC" id="fig|305.107.peg.311"/>
<dbReference type="EMBL" id="LN899827">
    <property type="protein sequence ID" value="CUV44136.1"/>
    <property type="molecule type" value="Genomic_DNA"/>
</dbReference>
<dbReference type="EMBL" id="CP025741">
    <property type="protein sequence ID" value="AYA45723.1"/>
    <property type="molecule type" value="Genomic_DNA"/>
</dbReference>
<sequence>MARPAARSRSSLSSVRPALAAALGLCLLAACKSVPAIDPGKPPAMDPASGNATPPASVSAAQNLGDIIVGLRAPTDSAATLQTLLNGIGARATPPYAFTPVRPMSGGFWVVRAASGEPSATLDGAIAALRAAPGIASADADRILKPQR</sequence>
<dbReference type="EMBL" id="LN899823">
    <property type="protein sequence ID" value="CUV24653.1"/>
    <property type="molecule type" value="Genomic_DNA"/>
</dbReference>
<keyword evidence="1" id="KW-0732">Signal</keyword>
<evidence type="ECO:0000313" key="8">
    <source>
        <dbReference type="EMBL" id="CUV44136.1"/>
    </source>
</evidence>
<dbReference type="EMBL" id="LN899826">
    <property type="protein sequence ID" value="CUV42425.1"/>
    <property type="molecule type" value="Genomic_DNA"/>
</dbReference>
<evidence type="ECO:0000313" key="7">
    <source>
        <dbReference type="EMBL" id="CUV42425.1"/>
    </source>
</evidence>
<dbReference type="AlphaFoldDB" id="A0A0K1ZIY1"/>
<proteinExistence type="predicted"/>
<evidence type="ECO:0000313" key="5">
    <source>
        <dbReference type="EMBL" id="CUV30931.1"/>
    </source>
</evidence>
<dbReference type="Proteomes" id="UP000262427">
    <property type="component" value="Chromosome CM"/>
</dbReference>
<dbReference type="EMBL" id="LN899821">
    <property type="protein sequence ID" value="CUV19384.1"/>
    <property type="molecule type" value="Genomic_DNA"/>
</dbReference>
<dbReference type="EMBL" id="LN899825">
    <property type="protein sequence ID" value="CUV36670.1"/>
    <property type="molecule type" value="Genomic_DNA"/>
</dbReference>
<name>A0A0K1ZIY1_RALSL</name>
<protein>
    <submittedName>
        <fullName evidence="4">Uncharacterized protein</fullName>
    </submittedName>
</protein>
<accession>A0A0K1ZIY1</accession>
<reference evidence="2" key="2">
    <citation type="submission" date="2018-01" db="EMBL/GenBank/DDBJ databases">
        <title>Ralstonia pseudosolanacearum P824 infects blueberry.</title>
        <authorList>
            <person name="Bocsanczy A.M."/>
            <person name="Norman D.J."/>
        </authorList>
    </citation>
    <scope>NUCLEOTIDE SEQUENCE</scope>
    <source>
        <strain evidence="2">P824</strain>
    </source>
</reference>
<organism evidence="4">
    <name type="scientific">Ralstonia solanacearum</name>
    <name type="common">Pseudomonas solanacearum</name>
    <dbReference type="NCBI Taxonomy" id="305"/>
    <lineage>
        <taxon>Bacteria</taxon>
        <taxon>Pseudomonadati</taxon>
        <taxon>Pseudomonadota</taxon>
        <taxon>Betaproteobacteria</taxon>
        <taxon>Burkholderiales</taxon>
        <taxon>Burkholderiaceae</taxon>
        <taxon>Ralstonia</taxon>
        <taxon>Ralstonia solanacearum species complex</taxon>
    </lineage>
</organism>
<evidence type="ECO:0000256" key="1">
    <source>
        <dbReference type="SAM" id="SignalP"/>
    </source>
</evidence>
<reference evidence="4" key="1">
    <citation type="submission" date="2015-10" db="EMBL/GenBank/DDBJ databases">
        <authorList>
            <person name="Gilbert D.G."/>
        </authorList>
    </citation>
    <scope>NUCLEOTIDE SEQUENCE</scope>
    <source>
        <strain evidence="4">Phyl III-seqv23</strain>
    </source>
</reference>
<evidence type="ECO:0000313" key="3">
    <source>
        <dbReference type="EMBL" id="CUV19384.1"/>
    </source>
</evidence>
<evidence type="ECO:0000313" key="11">
    <source>
        <dbReference type="EMBL" id="UZF15778.1"/>
    </source>
</evidence>
<feature type="signal peptide" evidence="1">
    <location>
        <begin position="1"/>
        <end position="36"/>
    </location>
</feature>
<evidence type="ECO:0000313" key="2">
    <source>
        <dbReference type="EMBL" id="AYA45723.1"/>
    </source>
</evidence>
<evidence type="ECO:0000313" key="4">
    <source>
        <dbReference type="EMBL" id="CUV24653.1"/>
    </source>
</evidence>
<reference evidence="12" key="3">
    <citation type="submission" date="2018-01" db="EMBL/GenBank/DDBJ databases">
        <title>Raltonia solanacearum P824 infects blueberry.</title>
        <authorList>
            <person name="Bocsanczy A.M."/>
            <person name="Norman D.J."/>
        </authorList>
    </citation>
    <scope>NUCLEOTIDE SEQUENCE [LARGE SCALE GENOMIC DNA]</scope>
    <source>
        <strain evidence="12">P824</strain>
    </source>
</reference>
<gene>
    <name evidence="11" type="ORF">LH706_04855</name>
    <name evidence="3" type="ORF">PSS4_v1_1020003</name>
    <name evidence="10" type="ORF">RD1301_v1_240022</name>
    <name evidence="2" type="ORF">RSP824_04065</name>
    <name evidence="4" type="ORF">RUN1744_v1_690029</name>
    <name evidence="5" type="ORF">RUN1985_v1_760048</name>
    <name evidence="9" type="ORF">RUN215_v1_650005</name>
    <name evidence="6" type="ORF">TD1301_v1_2280006</name>
    <name evidence="7" type="ORF">TF3108_v1_1250029</name>
    <name evidence="8" type="ORF">TO10_v1_130048</name>
</gene>
<dbReference type="EMBL" id="CP085043">
    <property type="protein sequence ID" value="UZF15778.1"/>
    <property type="molecule type" value="Genomic_DNA"/>
</dbReference>
<feature type="chain" id="PRO_5014231699" evidence="1">
    <location>
        <begin position="37"/>
        <end position="148"/>
    </location>
</feature>
<dbReference type="EMBL" id="LN899820">
    <property type="protein sequence ID" value="CUV56009.1"/>
    <property type="molecule type" value="Genomic_DNA"/>
</dbReference>
<evidence type="ECO:0000313" key="10">
    <source>
        <dbReference type="EMBL" id="CUV59084.1"/>
    </source>
</evidence>
<dbReference type="EMBL" id="LN899822">
    <property type="protein sequence ID" value="CUV59084.1"/>
    <property type="molecule type" value="Genomic_DNA"/>
</dbReference>
<evidence type="ECO:0000313" key="9">
    <source>
        <dbReference type="EMBL" id="CUV56009.1"/>
    </source>
</evidence>
<evidence type="ECO:0000313" key="12">
    <source>
        <dbReference type="Proteomes" id="UP000262427"/>
    </source>
</evidence>
<dbReference type="EMBL" id="LN899824">
    <property type="protein sequence ID" value="CUV30931.1"/>
    <property type="molecule type" value="Genomic_DNA"/>
</dbReference>